<dbReference type="PANTHER" id="PTHR21310">
    <property type="entry name" value="AMINOGLYCOSIDE PHOSPHOTRANSFERASE-RELATED-RELATED"/>
    <property type="match status" value="1"/>
</dbReference>
<dbReference type="InterPro" id="IPR011009">
    <property type="entry name" value="Kinase-like_dom_sf"/>
</dbReference>
<dbReference type="OrthoDB" id="2831558at2759"/>
<proteinExistence type="predicted"/>
<organism evidence="2 3">
    <name type="scientific">Akanthomyces lecanii RCEF 1005</name>
    <dbReference type="NCBI Taxonomy" id="1081108"/>
    <lineage>
        <taxon>Eukaryota</taxon>
        <taxon>Fungi</taxon>
        <taxon>Dikarya</taxon>
        <taxon>Ascomycota</taxon>
        <taxon>Pezizomycotina</taxon>
        <taxon>Sordariomycetes</taxon>
        <taxon>Hypocreomycetidae</taxon>
        <taxon>Hypocreales</taxon>
        <taxon>Cordycipitaceae</taxon>
        <taxon>Akanthomyces</taxon>
        <taxon>Cordyceps confragosa</taxon>
    </lineage>
</organism>
<comment type="caution">
    <text evidence="2">The sequence shown here is derived from an EMBL/GenBank/DDBJ whole genome shotgun (WGS) entry which is preliminary data.</text>
</comment>
<protein>
    <submittedName>
        <fullName evidence="2">Aminoglycoside phosphotransferase</fullName>
    </submittedName>
</protein>
<dbReference type="GO" id="GO:0016740">
    <property type="term" value="F:transferase activity"/>
    <property type="evidence" value="ECO:0007669"/>
    <property type="project" value="UniProtKB-KW"/>
</dbReference>
<dbReference type="PANTHER" id="PTHR21310:SF15">
    <property type="entry name" value="AMINOGLYCOSIDE PHOSPHOTRANSFERASE DOMAIN-CONTAINING PROTEIN"/>
    <property type="match status" value="1"/>
</dbReference>
<reference evidence="2 3" key="1">
    <citation type="journal article" date="2016" name="Genome Biol. Evol.">
        <title>Divergent and convergent evolution of fungal pathogenicity.</title>
        <authorList>
            <person name="Shang Y."/>
            <person name="Xiao G."/>
            <person name="Zheng P."/>
            <person name="Cen K."/>
            <person name="Zhan S."/>
            <person name="Wang C."/>
        </authorList>
    </citation>
    <scope>NUCLEOTIDE SEQUENCE [LARGE SCALE GENOMIC DNA]</scope>
    <source>
        <strain evidence="2 3">RCEF 1005</strain>
    </source>
</reference>
<accession>A0A168J9V2</accession>
<evidence type="ECO:0000313" key="3">
    <source>
        <dbReference type="Proteomes" id="UP000076881"/>
    </source>
</evidence>
<feature type="domain" description="Aminoglycoside phosphotransferase" evidence="1">
    <location>
        <begin position="48"/>
        <end position="280"/>
    </location>
</feature>
<dbReference type="InterPro" id="IPR002575">
    <property type="entry name" value="Aminoglycoside_PTrfase"/>
</dbReference>
<dbReference type="AlphaFoldDB" id="A0A168J9V2"/>
<keyword evidence="2" id="KW-0808">Transferase</keyword>
<dbReference type="SUPFAM" id="SSF56112">
    <property type="entry name" value="Protein kinase-like (PK-like)"/>
    <property type="match status" value="1"/>
</dbReference>
<dbReference type="Proteomes" id="UP000076881">
    <property type="component" value="Unassembled WGS sequence"/>
</dbReference>
<dbReference type="InterPro" id="IPR051678">
    <property type="entry name" value="AGP_Transferase"/>
</dbReference>
<dbReference type="EMBL" id="AZHF01000002">
    <property type="protein sequence ID" value="OAA80173.1"/>
    <property type="molecule type" value="Genomic_DNA"/>
</dbReference>
<dbReference type="Pfam" id="PF01636">
    <property type="entry name" value="APH"/>
    <property type="match status" value="1"/>
</dbReference>
<gene>
    <name evidence="2" type="ORF">LEL_03659</name>
</gene>
<dbReference type="STRING" id="1081108.A0A168J9V2"/>
<dbReference type="Gene3D" id="3.90.1200.10">
    <property type="match status" value="1"/>
</dbReference>
<name>A0A168J9V2_CORDF</name>
<evidence type="ECO:0000259" key="1">
    <source>
        <dbReference type="Pfam" id="PF01636"/>
    </source>
</evidence>
<sequence>MADVLGVAAHDFTIEKNIVATNNHVYMISLSKASESEKTSQSPKPLTVAVPAGTSRLVMRIAKGDNNVEDSVRIRNEISCLTLARKALEHVDPLLVPRVFDWADASDLGYILQEFKHGEQLSHNDLRALSEPDVAFVCKQLAAVAKALQDYQLPVDGYGGLTFDDAGNMSTTKIIFRTGGPFATYAEYLQATLEWQLAQSESVAALNGWRDTPGLRERIDAFVANGLGKILSNVPEHKPTLVHGDLTLPNLLFDRPSNRLVAVVDFDFGHVGSIITEFLYSFPELQGILLGVAEPEDGLRDLVLNGFVGPPSVDARFAIGKAWDDALVAQGARRPCSVEGADDVANVWWFAQELMTFHWLLPRFYEGQSEEQIQGWVAKSRKRIEDYLEHWGY</sequence>
<keyword evidence="3" id="KW-1185">Reference proteome</keyword>
<evidence type="ECO:0000313" key="2">
    <source>
        <dbReference type="EMBL" id="OAA80173.1"/>
    </source>
</evidence>